<dbReference type="PROSITE" id="PS01236">
    <property type="entry name" value="PDXT_SNO_1"/>
    <property type="match status" value="1"/>
</dbReference>
<organism evidence="8">
    <name type="scientific">marine sediment metagenome</name>
    <dbReference type="NCBI Taxonomy" id="412755"/>
    <lineage>
        <taxon>unclassified sequences</taxon>
        <taxon>metagenomes</taxon>
        <taxon>ecological metagenomes</taxon>
    </lineage>
</organism>
<dbReference type="GO" id="GO:0005829">
    <property type="term" value="C:cytosol"/>
    <property type="evidence" value="ECO:0007669"/>
    <property type="project" value="TreeGrafter"/>
</dbReference>
<dbReference type="NCBIfam" id="TIGR03800">
    <property type="entry name" value="PLP_synth_Pdx2"/>
    <property type="match status" value="1"/>
</dbReference>
<dbReference type="Gene3D" id="3.40.50.880">
    <property type="match status" value="1"/>
</dbReference>
<evidence type="ECO:0000313" key="8">
    <source>
        <dbReference type="EMBL" id="GAG63946.1"/>
    </source>
</evidence>
<proteinExistence type="inferred from homology"/>
<dbReference type="GO" id="GO:0016829">
    <property type="term" value="F:lyase activity"/>
    <property type="evidence" value="ECO:0007669"/>
    <property type="project" value="UniProtKB-KW"/>
</dbReference>
<evidence type="ECO:0000256" key="3">
    <source>
        <dbReference type="ARBA" id="ARBA00022801"/>
    </source>
</evidence>
<accession>X1AW07</accession>
<dbReference type="GO" id="GO:1903600">
    <property type="term" value="C:glutaminase complex"/>
    <property type="evidence" value="ECO:0007669"/>
    <property type="project" value="TreeGrafter"/>
</dbReference>
<name>X1AW07_9ZZZZ</name>
<protein>
    <recommendedName>
        <fullName evidence="2">glutaminase</fullName>
        <ecNumber evidence="2">3.5.1.2</ecNumber>
    </recommendedName>
</protein>
<keyword evidence="6" id="KW-0456">Lyase</keyword>
<sequence>MKKIGVLALQGAVSEHTEILERCGVIPIEIKKLGQIDDIDGLIIPGGESSTIGNLMNEYSFFEKTREFASKGKPIYGTCAGLILMSKNIIGENRKTISIMDIEVRRNAFGRQIDSMEIDIEIPKLGNKKFPAVFIRAPIIEKIGKQVEILAEIDDRIVMAQQKNLLVSAFHPELSNDDRIHRYFLNLVNKR</sequence>
<reference evidence="8" key="1">
    <citation type="journal article" date="2014" name="Front. Microbiol.">
        <title>High frequency of phylogenetically diverse reductive dehalogenase-homologous genes in deep subseafloor sedimentary metagenomes.</title>
        <authorList>
            <person name="Kawai M."/>
            <person name="Futagami T."/>
            <person name="Toyoda A."/>
            <person name="Takaki Y."/>
            <person name="Nishi S."/>
            <person name="Hori S."/>
            <person name="Arai W."/>
            <person name="Tsubouchi T."/>
            <person name="Morono Y."/>
            <person name="Uchiyama I."/>
            <person name="Ito T."/>
            <person name="Fujiyama A."/>
            <person name="Inagaki F."/>
            <person name="Takami H."/>
        </authorList>
    </citation>
    <scope>NUCLEOTIDE SEQUENCE</scope>
    <source>
        <strain evidence="8">Expedition CK06-06</strain>
    </source>
</reference>
<dbReference type="HAMAP" id="MF_01615">
    <property type="entry name" value="PdxT"/>
    <property type="match status" value="1"/>
</dbReference>
<dbReference type="CDD" id="cd01749">
    <property type="entry name" value="GATase1_PB"/>
    <property type="match status" value="1"/>
</dbReference>
<dbReference type="GO" id="GO:0008614">
    <property type="term" value="P:pyridoxine metabolic process"/>
    <property type="evidence" value="ECO:0007669"/>
    <property type="project" value="TreeGrafter"/>
</dbReference>
<dbReference type="EC" id="3.5.1.2" evidence="2"/>
<dbReference type="GO" id="GO:0004359">
    <property type="term" value="F:glutaminase activity"/>
    <property type="evidence" value="ECO:0007669"/>
    <property type="project" value="UniProtKB-EC"/>
</dbReference>
<dbReference type="FunFam" id="3.40.50.880:FF:000010">
    <property type="entry name" value="uncharacterized protein LOC100176842 isoform X2"/>
    <property type="match status" value="1"/>
</dbReference>
<dbReference type="EMBL" id="BART01005300">
    <property type="protein sequence ID" value="GAG63946.1"/>
    <property type="molecule type" value="Genomic_DNA"/>
</dbReference>
<keyword evidence="3" id="KW-0378">Hydrolase</keyword>
<comment type="catalytic activity">
    <reaction evidence="7">
        <text>L-glutamine + H2O = L-glutamate + NH4(+)</text>
        <dbReference type="Rhea" id="RHEA:15889"/>
        <dbReference type="ChEBI" id="CHEBI:15377"/>
        <dbReference type="ChEBI" id="CHEBI:28938"/>
        <dbReference type="ChEBI" id="CHEBI:29985"/>
        <dbReference type="ChEBI" id="CHEBI:58359"/>
        <dbReference type="EC" id="3.5.1.2"/>
    </reaction>
</comment>
<evidence type="ECO:0000256" key="5">
    <source>
        <dbReference type="ARBA" id="ARBA00022962"/>
    </source>
</evidence>
<dbReference type="PIRSF" id="PIRSF005639">
    <property type="entry name" value="Glut_amidoT_SNO"/>
    <property type="match status" value="1"/>
</dbReference>
<dbReference type="PROSITE" id="PS51130">
    <property type="entry name" value="PDXT_SNO_2"/>
    <property type="match status" value="1"/>
</dbReference>
<evidence type="ECO:0000256" key="1">
    <source>
        <dbReference type="ARBA" id="ARBA00008345"/>
    </source>
</evidence>
<dbReference type="PANTHER" id="PTHR31559">
    <property type="entry name" value="PYRIDOXAL 5'-PHOSPHATE SYNTHASE SUBUNIT SNO"/>
    <property type="match status" value="1"/>
</dbReference>
<dbReference type="PANTHER" id="PTHR31559:SF0">
    <property type="entry name" value="PYRIDOXAL 5'-PHOSPHATE SYNTHASE SUBUNIT SNO1-RELATED"/>
    <property type="match status" value="1"/>
</dbReference>
<dbReference type="GO" id="GO:0042823">
    <property type="term" value="P:pyridoxal phosphate biosynthetic process"/>
    <property type="evidence" value="ECO:0007669"/>
    <property type="project" value="InterPro"/>
</dbReference>
<dbReference type="PROSITE" id="PS51273">
    <property type="entry name" value="GATASE_TYPE_1"/>
    <property type="match status" value="1"/>
</dbReference>
<dbReference type="AlphaFoldDB" id="X1AW07"/>
<comment type="similarity">
    <text evidence="1">Belongs to the glutaminase PdxT/SNO family.</text>
</comment>
<evidence type="ECO:0000256" key="6">
    <source>
        <dbReference type="ARBA" id="ARBA00023239"/>
    </source>
</evidence>
<dbReference type="InterPro" id="IPR002161">
    <property type="entry name" value="PdxT/SNO"/>
</dbReference>
<keyword evidence="5" id="KW-0315">Glutamine amidotransferase</keyword>
<comment type="caution">
    <text evidence="8">The sequence shown here is derived from an EMBL/GenBank/DDBJ whole genome shotgun (WGS) entry which is preliminary data.</text>
</comment>
<dbReference type="Pfam" id="PF01174">
    <property type="entry name" value="SNO"/>
    <property type="match status" value="1"/>
</dbReference>
<evidence type="ECO:0000256" key="7">
    <source>
        <dbReference type="ARBA" id="ARBA00049534"/>
    </source>
</evidence>
<evidence type="ECO:0000256" key="4">
    <source>
        <dbReference type="ARBA" id="ARBA00022898"/>
    </source>
</evidence>
<dbReference type="SUPFAM" id="SSF52317">
    <property type="entry name" value="Class I glutamine amidotransferase-like"/>
    <property type="match status" value="1"/>
</dbReference>
<keyword evidence="4" id="KW-0663">Pyridoxal phosphate</keyword>
<gene>
    <name evidence="8" type="ORF">S01H4_12459</name>
</gene>
<dbReference type="InterPro" id="IPR021196">
    <property type="entry name" value="PdxT/SNO_CS"/>
</dbReference>
<dbReference type="InterPro" id="IPR029062">
    <property type="entry name" value="Class_I_gatase-like"/>
</dbReference>
<feature type="non-terminal residue" evidence="8">
    <location>
        <position position="191"/>
    </location>
</feature>
<evidence type="ECO:0000256" key="2">
    <source>
        <dbReference type="ARBA" id="ARBA00012918"/>
    </source>
</evidence>